<evidence type="ECO:0000256" key="9">
    <source>
        <dbReference type="ARBA" id="ARBA00022833"/>
    </source>
</evidence>
<feature type="region of interest" description="Disordered" evidence="13">
    <location>
        <begin position="495"/>
        <end position="539"/>
    </location>
</feature>
<dbReference type="InterPro" id="IPR051834">
    <property type="entry name" value="RING_finger_E3_ligase"/>
</dbReference>
<evidence type="ECO:0000259" key="14">
    <source>
        <dbReference type="PROSITE" id="PS50089"/>
    </source>
</evidence>
<feature type="compositionally biased region" description="Polar residues" evidence="13">
    <location>
        <begin position="211"/>
        <end position="228"/>
    </location>
</feature>
<comment type="catalytic activity">
    <reaction evidence="1">
        <text>S-ubiquitinyl-[E2 ubiquitin-conjugating enzyme]-L-cysteine + [acceptor protein]-L-lysine = [E2 ubiquitin-conjugating enzyme]-L-cysteine + N(6)-ubiquitinyl-[acceptor protein]-L-lysine.</text>
        <dbReference type="EC" id="2.3.2.27"/>
    </reaction>
</comment>
<evidence type="ECO:0000256" key="8">
    <source>
        <dbReference type="ARBA" id="ARBA00022786"/>
    </source>
</evidence>
<feature type="compositionally biased region" description="Gly residues" evidence="13">
    <location>
        <begin position="1"/>
        <end position="12"/>
    </location>
</feature>
<evidence type="ECO:0000256" key="11">
    <source>
        <dbReference type="ARBA" id="ARBA00038418"/>
    </source>
</evidence>
<evidence type="ECO:0000313" key="15">
    <source>
        <dbReference type="Proteomes" id="UP000694871"/>
    </source>
</evidence>
<feature type="region of interest" description="Disordered" evidence="13">
    <location>
        <begin position="210"/>
        <end position="249"/>
    </location>
</feature>
<dbReference type="SUPFAM" id="SSF57850">
    <property type="entry name" value="RING/U-box"/>
    <property type="match status" value="1"/>
</dbReference>
<evidence type="ECO:0000256" key="7">
    <source>
        <dbReference type="ARBA" id="ARBA00022771"/>
    </source>
</evidence>
<dbReference type="Pfam" id="PF13639">
    <property type="entry name" value="zf-RING_2"/>
    <property type="match status" value="1"/>
</dbReference>
<dbReference type="InterPro" id="IPR001841">
    <property type="entry name" value="Znf_RING"/>
</dbReference>
<feature type="domain" description="RING-type" evidence="14">
    <location>
        <begin position="594"/>
        <end position="635"/>
    </location>
</feature>
<keyword evidence="8" id="KW-0833">Ubl conjugation pathway</keyword>
<reference evidence="16 17" key="1">
    <citation type="submission" date="2025-05" db="UniProtKB">
        <authorList>
            <consortium name="RefSeq"/>
        </authorList>
    </citation>
    <scope>IDENTIFICATION</scope>
</reference>
<keyword evidence="7 12" id="KW-0863">Zinc-finger</keyword>
<dbReference type="PANTHER" id="PTHR45931:SF2">
    <property type="entry name" value="E3 UBIQUITIN-PROTEIN LIGASE RNF6"/>
    <property type="match status" value="1"/>
</dbReference>
<feature type="compositionally biased region" description="Basic residues" evidence="13">
    <location>
        <begin position="274"/>
        <end position="287"/>
    </location>
</feature>
<dbReference type="PANTHER" id="PTHR45931">
    <property type="entry name" value="SI:CH211-59O9.10"/>
    <property type="match status" value="1"/>
</dbReference>
<gene>
    <name evidence="16 17" type="primary">RNF6</name>
</gene>
<dbReference type="EC" id="2.3.2.27" evidence="4"/>
<evidence type="ECO:0000256" key="10">
    <source>
        <dbReference type="ARBA" id="ARBA00023242"/>
    </source>
</evidence>
<evidence type="ECO:0000256" key="2">
    <source>
        <dbReference type="ARBA" id="ARBA00004123"/>
    </source>
</evidence>
<dbReference type="SMART" id="SM00184">
    <property type="entry name" value="RING"/>
    <property type="match status" value="1"/>
</dbReference>
<keyword evidence="5" id="KW-0808">Transferase</keyword>
<dbReference type="InterPro" id="IPR013083">
    <property type="entry name" value="Znf_RING/FYVE/PHD"/>
</dbReference>
<dbReference type="InterPro" id="IPR058896">
    <property type="entry name" value="RNF6/12_N"/>
</dbReference>
<evidence type="ECO:0000256" key="5">
    <source>
        <dbReference type="ARBA" id="ARBA00022679"/>
    </source>
</evidence>
<dbReference type="Pfam" id="PF25914">
    <property type="entry name" value="RNF6_N"/>
    <property type="match status" value="1"/>
</dbReference>
<evidence type="ECO:0000256" key="3">
    <source>
        <dbReference type="ARBA" id="ARBA00004906"/>
    </source>
</evidence>
<protein>
    <recommendedName>
        <fullName evidence="4">RING-type E3 ubiquitin transferase</fullName>
        <ecNumber evidence="4">2.3.2.27</ecNumber>
    </recommendedName>
</protein>
<accession>A0ABM1K6H5</accession>
<comment type="subcellular location">
    <subcellularLocation>
        <location evidence="2">Nucleus</location>
    </subcellularLocation>
</comment>
<evidence type="ECO:0000256" key="12">
    <source>
        <dbReference type="PROSITE-ProRule" id="PRU00175"/>
    </source>
</evidence>
<dbReference type="RefSeq" id="XP_015269312.1">
    <property type="nucleotide sequence ID" value="XM_015413826.1"/>
</dbReference>
<feature type="region of interest" description="Disordered" evidence="13">
    <location>
        <begin position="272"/>
        <end position="329"/>
    </location>
</feature>
<feature type="region of interest" description="Disordered" evidence="13">
    <location>
        <begin position="1"/>
        <end position="28"/>
    </location>
</feature>
<keyword evidence="6" id="KW-0479">Metal-binding</keyword>
<sequence>MDSNGSGLGEGDGQATFQNLSGEDKRQWQQERLNREEAYYQFINELSDEDYRLMRDCNILGTPGEITADELQHRLQGAKEHLVSRSDAETREGETVRYSETLGLNPASDSLPEWQNMFRRAGNSTHSEQRGNQPWRAVSRVSPTNRGFQFSLEINIDHEYNGGDGPSEEFDGISHGYTIRSHAENTPPIADSPIASRTRSRVLRETFSHALATSRSGSESGSVVQNGEETPRLFSGRHSSRNSRSATHNTFLDDNEHNIIRQRRVPRVPSVTLHSRRARARNWRRTRQRSEALRSQSQTLLEGQQRRDTQQIQRRSRRVHTVHSPPQQGEVQVPSLDIIVEEEASGRSTTILRRHPAITLDLQVRRIHPGAFRDQQRIGVRTPSGGGTAENLVASENNSEGFHWTILQPEYAGMQTYGSAIRIPPRRISETGLGESSSVAVRSIIRQIMTELGELSSLIDIESDHEIQRGVQHLSEMQSELSNFQSLNSISEFREASLGSSPAQQDRREWHGETSALQRGHHGDGGTQDPSQFQDADNLPGNGTLPILRLVPDLLLDDFITDRLRGLTKDQMDSLSTRNYGATGAEEGEISKTCSVCINEYVVGSKLRQLPCMHEFHFHCIDRWLSENSTCPICRQSVVT</sequence>
<keyword evidence="10" id="KW-0539">Nucleus</keyword>
<comment type="similarity">
    <text evidence="11">Belongs to the RNF12 family.</text>
</comment>
<keyword evidence="9" id="KW-0862">Zinc</keyword>
<dbReference type="PROSITE" id="PS50089">
    <property type="entry name" value="ZF_RING_2"/>
    <property type="match status" value="1"/>
</dbReference>
<evidence type="ECO:0000313" key="17">
    <source>
        <dbReference type="RefSeq" id="XP_015269312.1"/>
    </source>
</evidence>
<evidence type="ECO:0000313" key="16">
    <source>
        <dbReference type="RefSeq" id="XP_015269311.1"/>
    </source>
</evidence>
<feature type="compositionally biased region" description="Polar residues" evidence="13">
    <location>
        <begin position="293"/>
        <end position="302"/>
    </location>
</feature>
<keyword evidence="15" id="KW-1185">Reference proteome</keyword>
<comment type="pathway">
    <text evidence="3">Protein modification; protein ubiquitination.</text>
</comment>
<dbReference type="Gene3D" id="3.30.40.10">
    <property type="entry name" value="Zinc/RING finger domain, C3HC4 (zinc finger)"/>
    <property type="match status" value="1"/>
</dbReference>
<name>A0ABM1K6H5_GEKJA</name>
<dbReference type="RefSeq" id="XP_015269311.1">
    <property type="nucleotide sequence ID" value="XM_015413825.1"/>
</dbReference>
<dbReference type="GeneID" id="107112636"/>
<proteinExistence type="inferred from homology"/>
<dbReference type="Proteomes" id="UP000694871">
    <property type="component" value="Unplaced"/>
</dbReference>
<evidence type="ECO:0000256" key="6">
    <source>
        <dbReference type="ARBA" id="ARBA00022723"/>
    </source>
</evidence>
<organism evidence="15 17">
    <name type="scientific">Gekko japonicus</name>
    <name type="common">Schlegel's Japanese gecko</name>
    <dbReference type="NCBI Taxonomy" id="146911"/>
    <lineage>
        <taxon>Eukaryota</taxon>
        <taxon>Metazoa</taxon>
        <taxon>Chordata</taxon>
        <taxon>Craniata</taxon>
        <taxon>Vertebrata</taxon>
        <taxon>Euteleostomi</taxon>
        <taxon>Lepidosauria</taxon>
        <taxon>Squamata</taxon>
        <taxon>Bifurcata</taxon>
        <taxon>Gekkota</taxon>
        <taxon>Gekkonidae</taxon>
        <taxon>Gekkoninae</taxon>
        <taxon>Gekko</taxon>
    </lineage>
</organism>
<evidence type="ECO:0000256" key="4">
    <source>
        <dbReference type="ARBA" id="ARBA00012483"/>
    </source>
</evidence>
<evidence type="ECO:0000256" key="13">
    <source>
        <dbReference type="SAM" id="MobiDB-lite"/>
    </source>
</evidence>
<evidence type="ECO:0000256" key="1">
    <source>
        <dbReference type="ARBA" id="ARBA00000900"/>
    </source>
</evidence>